<evidence type="ECO:0000313" key="1">
    <source>
        <dbReference type="EMBL" id="MBA0613683.1"/>
    </source>
</evidence>
<dbReference type="EMBL" id="JABFAC010000005">
    <property type="protein sequence ID" value="MBA0613683.1"/>
    <property type="molecule type" value="Genomic_DNA"/>
</dbReference>
<sequence length="18" mass="2195">MRRLKEIVHLKQSPETTK</sequence>
<proteinExistence type="predicted"/>
<reference evidence="1 2" key="1">
    <citation type="journal article" date="2019" name="Genome Biol. Evol.">
        <title>Insights into the evolution of the New World diploid cottons (Gossypium, subgenus Houzingenia) based on genome sequencing.</title>
        <authorList>
            <person name="Grover C.E."/>
            <person name="Arick M.A. 2nd"/>
            <person name="Thrash A."/>
            <person name="Conover J.L."/>
            <person name="Sanders W.S."/>
            <person name="Peterson D.G."/>
            <person name="Frelichowski J.E."/>
            <person name="Scheffler J.A."/>
            <person name="Scheffler B.E."/>
            <person name="Wendel J.F."/>
        </authorList>
    </citation>
    <scope>NUCLEOTIDE SEQUENCE [LARGE SCALE GENOMIC DNA]</scope>
    <source>
        <strain evidence="1">27</strain>
        <tissue evidence="1">Leaf</tissue>
    </source>
</reference>
<keyword evidence="2" id="KW-1185">Reference proteome</keyword>
<name>A0A7J8RJE0_GOSDV</name>
<protein>
    <submittedName>
        <fullName evidence="1">Uncharacterized protein</fullName>
    </submittedName>
</protein>
<comment type="caution">
    <text evidence="1">The sequence shown here is derived from an EMBL/GenBank/DDBJ whole genome shotgun (WGS) entry which is preliminary data.</text>
</comment>
<dbReference type="Proteomes" id="UP000593561">
    <property type="component" value="Unassembled WGS sequence"/>
</dbReference>
<organism evidence="1 2">
    <name type="scientific">Gossypium davidsonii</name>
    <name type="common">Davidson's cotton</name>
    <name type="synonym">Gossypium klotzschianum subsp. davidsonii</name>
    <dbReference type="NCBI Taxonomy" id="34287"/>
    <lineage>
        <taxon>Eukaryota</taxon>
        <taxon>Viridiplantae</taxon>
        <taxon>Streptophyta</taxon>
        <taxon>Embryophyta</taxon>
        <taxon>Tracheophyta</taxon>
        <taxon>Spermatophyta</taxon>
        <taxon>Magnoliopsida</taxon>
        <taxon>eudicotyledons</taxon>
        <taxon>Gunneridae</taxon>
        <taxon>Pentapetalae</taxon>
        <taxon>rosids</taxon>
        <taxon>malvids</taxon>
        <taxon>Malvales</taxon>
        <taxon>Malvaceae</taxon>
        <taxon>Malvoideae</taxon>
        <taxon>Gossypium</taxon>
    </lineage>
</organism>
<accession>A0A7J8RJE0</accession>
<evidence type="ECO:0000313" key="2">
    <source>
        <dbReference type="Proteomes" id="UP000593561"/>
    </source>
</evidence>
<dbReference type="AlphaFoldDB" id="A0A7J8RJE0"/>
<gene>
    <name evidence="1" type="ORF">Godav_014066</name>
</gene>